<proteinExistence type="predicted"/>
<dbReference type="Proteomes" id="UP000007350">
    <property type="component" value="Unassembled WGS sequence"/>
</dbReference>
<organism evidence="2 3">
    <name type="scientific">Trypanosoma cruzi marinkellei</name>
    <dbReference type="NCBI Taxonomy" id="85056"/>
    <lineage>
        <taxon>Eukaryota</taxon>
        <taxon>Discoba</taxon>
        <taxon>Euglenozoa</taxon>
        <taxon>Kinetoplastea</taxon>
        <taxon>Metakinetoplastina</taxon>
        <taxon>Trypanosomatida</taxon>
        <taxon>Trypanosomatidae</taxon>
        <taxon>Trypanosoma</taxon>
        <taxon>Schizotrypanum</taxon>
    </lineage>
</organism>
<feature type="region of interest" description="Disordered" evidence="1">
    <location>
        <begin position="1"/>
        <end position="217"/>
    </location>
</feature>
<dbReference type="OrthoDB" id="10570065at2759"/>
<sequence length="238" mass="24557">SPGNSATKGVKGPALKSNSGGNQPSKDKEKEEEVEEDRRSKSGSREAVVEEETQELKKDHTSHEAPVEIHGSPATEAGIQPQAPTSHVNGPSSPEKLRSVQQPQGVHSELDPNNNSQTGSGTPITINQHNETSADHAELKPPSPTANGDAANNETDKSTEEGAPNNGPAADGAGVREEKQNENKESTPKEVPVEATVMKNATTTTTGNSDGSTTVSHSTSPVLLLLVACAAAAAVVAA</sequence>
<comment type="caution">
    <text evidence="2">The sequence shown here is derived from an EMBL/GenBank/DDBJ whole genome shotgun (WGS) entry which is preliminary data.</text>
</comment>
<feature type="compositionally biased region" description="Low complexity" evidence="1">
    <location>
        <begin position="162"/>
        <end position="173"/>
    </location>
</feature>
<evidence type="ECO:0000256" key="1">
    <source>
        <dbReference type="SAM" id="MobiDB-lite"/>
    </source>
</evidence>
<name>K2MRQ6_TRYCR</name>
<protein>
    <submittedName>
        <fullName evidence="2">Mucin-associated surface protein (MASP), putative</fullName>
    </submittedName>
</protein>
<reference evidence="2 3" key="1">
    <citation type="journal article" date="2012" name="BMC Genomics">
        <title>Comparative genomic analysis of human infective Trypanosoma cruzi lineages with the bat-restricted subspecies T. cruzi marinkellei.</title>
        <authorList>
            <person name="Franzen O."/>
            <person name="Talavera-Lopez C."/>
            <person name="Ochaya S."/>
            <person name="Butler C.E."/>
            <person name="Messenger L.A."/>
            <person name="Lewis M.D."/>
            <person name="Llewellyn M.S."/>
            <person name="Marinkelle C.J."/>
            <person name="Tyler K.M."/>
            <person name="Miles M.A."/>
            <person name="Andersson B."/>
        </authorList>
    </citation>
    <scope>NUCLEOTIDE SEQUENCE [LARGE SCALE GENOMIC DNA]</scope>
    <source>
        <strain evidence="2 3">B7</strain>
    </source>
</reference>
<feature type="compositionally biased region" description="Polar residues" evidence="1">
    <location>
        <begin position="99"/>
        <end position="131"/>
    </location>
</feature>
<feature type="compositionally biased region" description="Polar residues" evidence="1">
    <location>
        <begin position="82"/>
        <end position="92"/>
    </location>
</feature>
<evidence type="ECO:0000313" key="3">
    <source>
        <dbReference type="Proteomes" id="UP000007350"/>
    </source>
</evidence>
<feature type="non-terminal residue" evidence="2">
    <location>
        <position position="1"/>
    </location>
</feature>
<accession>K2MRQ6</accession>
<evidence type="ECO:0000313" key="2">
    <source>
        <dbReference type="EMBL" id="EKF28349.1"/>
    </source>
</evidence>
<dbReference type="EMBL" id="AHKC01015923">
    <property type="protein sequence ID" value="EKF28349.1"/>
    <property type="molecule type" value="Genomic_DNA"/>
</dbReference>
<dbReference type="AlphaFoldDB" id="K2MRQ6"/>
<gene>
    <name evidence="2" type="ORF">MOQ_007904</name>
</gene>
<feature type="compositionally biased region" description="Basic and acidic residues" evidence="1">
    <location>
        <begin position="174"/>
        <end position="192"/>
    </location>
</feature>
<feature type="compositionally biased region" description="Low complexity" evidence="1">
    <location>
        <begin position="195"/>
        <end position="215"/>
    </location>
</feature>
<keyword evidence="3" id="KW-1185">Reference proteome</keyword>
<feature type="compositionally biased region" description="Basic and acidic residues" evidence="1">
    <location>
        <begin position="25"/>
        <end position="67"/>
    </location>
</feature>